<accession>A0A4R4ZVB7</accession>
<dbReference type="InterPro" id="IPR013785">
    <property type="entry name" value="Aldolase_TIM"/>
</dbReference>
<dbReference type="OrthoDB" id="3424160at2"/>
<sequence length="239" mass="24677">MLQVCPNGPRSRTDHLGVPVTPEEVAATVRAAADVGAADAHVHPKDGAGADTLDPVHVAAVVTAVRAAAPEIPVGVTTGAWAAPDPAERVALVRSWTVLPDHASVNWHEDGAEAVAEVLLDRGVGIEAGVFSGTDAAERFLRWPHAGRVLRVLAEVTDTGPETAKKTAKELLHTLGTGHGRPILLHGEDGGAWPVLRLATRLGLDTRVGLEDVLVLPDGSAAADNTGLVQTARSLIAAT</sequence>
<dbReference type="InterPro" id="IPR008567">
    <property type="entry name" value="BKACE"/>
</dbReference>
<organism evidence="1 2">
    <name type="scientific">Actinomadura rubrisoli</name>
    <dbReference type="NCBI Taxonomy" id="2530368"/>
    <lineage>
        <taxon>Bacteria</taxon>
        <taxon>Bacillati</taxon>
        <taxon>Actinomycetota</taxon>
        <taxon>Actinomycetes</taxon>
        <taxon>Streptosporangiales</taxon>
        <taxon>Thermomonosporaceae</taxon>
        <taxon>Actinomadura</taxon>
    </lineage>
</organism>
<gene>
    <name evidence="1" type="ORF">E1298_44960</name>
</gene>
<dbReference type="Gene3D" id="3.20.20.70">
    <property type="entry name" value="Aldolase class I"/>
    <property type="match status" value="1"/>
</dbReference>
<comment type="caution">
    <text evidence="1">The sequence shown here is derived from an EMBL/GenBank/DDBJ whole genome shotgun (WGS) entry which is preliminary data.</text>
</comment>
<evidence type="ECO:0000313" key="2">
    <source>
        <dbReference type="Proteomes" id="UP000294513"/>
    </source>
</evidence>
<dbReference type="AlphaFoldDB" id="A0A4R4ZVB7"/>
<evidence type="ECO:0000313" key="1">
    <source>
        <dbReference type="EMBL" id="TDD61969.1"/>
    </source>
</evidence>
<dbReference type="GO" id="GO:0043720">
    <property type="term" value="F:3-keto-5-aminohexanoate cleavage activity"/>
    <property type="evidence" value="ECO:0007669"/>
    <property type="project" value="InterPro"/>
</dbReference>
<name>A0A4R4ZVB7_9ACTN</name>
<evidence type="ECO:0008006" key="3">
    <source>
        <dbReference type="Google" id="ProtNLM"/>
    </source>
</evidence>
<protein>
    <recommendedName>
        <fullName evidence="3">3-keto-5-aminohexanoate cleavage protein</fullName>
    </recommendedName>
</protein>
<proteinExistence type="predicted"/>
<dbReference type="PANTHER" id="PTHR37418">
    <property type="entry name" value="3-KETO-5-AMINOHEXANOATE CLEAVAGE ENZYME-RELATED"/>
    <property type="match status" value="1"/>
</dbReference>
<dbReference type="Pfam" id="PF05853">
    <property type="entry name" value="BKACE"/>
    <property type="match status" value="1"/>
</dbReference>
<dbReference type="RefSeq" id="WP_131903492.1">
    <property type="nucleotide sequence ID" value="NZ_SMKU01000543.1"/>
</dbReference>
<dbReference type="Proteomes" id="UP000294513">
    <property type="component" value="Unassembled WGS sequence"/>
</dbReference>
<keyword evidence="2" id="KW-1185">Reference proteome</keyword>
<dbReference type="PANTHER" id="PTHR37418:SF1">
    <property type="entry name" value="3-KETO-5-AMINOHEXANOATE CLEAVAGE PROTEIN"/>
    <property type="match status" value="1"/>
</dbReference>
<reference evidence="1 2" key="1">
    <citation type="submission" date="2019-03" db="EMBL/GenBank/DDBJ databases">
        <title>Draft genome sequences of novel Actinobacteria.</title>
        <authorList>
            <person name="Sahin N."/>
            <person name="Ay H."/>
            <person name="Saygin H."/>
        </authorList>
    </citation>
    <scope>NUCLEOTIDE SEQUENCE [LARGE SCALE GENOMIC DNA]</scope>
    <source>
        <strain evidence="1 2">H3C3</strain>
    </source>
</reference>
<dbReference type="EMBL" id="SMKU01000543">
    <property type="protein sequence ID" value="TDD61969.1"/>
    <property type="molecule type" value="Genomic_DNA"/>
</dbReference>